<keyword evidence="3" id="KW-1185">Reference proteome</keyword>
<evidence type="ECO:0000313" key="2">
    <source>
        <dbReference type="EMBL" id="AZN38535.1"/>
    </source>
</evidence>
<feature type="transmembrane region" description="Helical" evidence="1">
    <location>
        <begin position="120"/>
        <end position="139"/>
    </location>
</feature>
<dbReference type="RefSeq" id="WP_126011739.1">
    <property type="nucleotide sequence ID" value="NZ_CP034437.1"/>
</dbReference>
<protein>
    <recommendedName>
        <fullName evidence="4">Zf-HC2 domain-containing protein</fullName>
    </recommendedName>
</protein>
<keyword evidence="1" id="KW-0472">Membrane</keyword>
<dbReference type="OrthoDB" id="1955013at2"/>
<dbReference type="AlphaFoldDB" id="A0A3Q8X1T8"/>
<keyword evidence="1" id="KW-0812">Transmembrane</keyword>
<gene>
    <name evidence="2" type="ORF">EJC50_01750</name>
</gene>
<evidence type="ECO:0000256" key="1">
    <source>
        <dbReference type="SAM" id="Phobius"/>
    </source>
</evidence>
<organism evidence="2 3">
    <name type="scientific">Paenibacillus albus</name>
    <dbReference type="NCBI Taxonomy" id="2495582"/>
    <lineage>
        <taxon>Bacteria</taxon>
        <taxon>Bacillati</taxon>
        <taxon>Bacillota</taxon>
        <taxon>Bacilli</taxon>
        <taxon>Bacillales</taxon>
        <taxon>Paenibacillaceae</taxon>
        <taxon>Paenibacillus</taxon>
    </lineage>
</organism>
<proteinExistence type="predicted"/>
<dbReference type="Proteomes" id="UP000272528">
    <property type="component" value="Chromosome"/>
</dbReference>
<keyword evidence="1" id="KW-1133">Transmembrane helix</keyword>
<accession>A0A3Q8X1T8</accession>
<sequence length="181" mass="20591">MNHRDEANLRDYAEDRLQEQERLETEAHLAECELCLMRYMDLLANEDVDGIQVERLSDQAADDITRLVMEQVRALEPALATMPAAELAVVAQVQSPPTNNAEEPIQRRKKVSRGSRKQTLIHYLIAVCIMLLLMSAGVFQRLVDQPEHWEAQQLSKREPVTTSIMERTSAVIDAIVEKPTK</sequence>
<dbReference type="EMBL" id="CP034437">
    <property type="protein sequence ID" value="AZN38535.1"/>
    <property type="molecule type" value="Genomic_DNA"/>
</dbReference>
<evidence type="ECO:0000313" key="3">
    <source>
        <dbReference type="Proteomes" id="UP000272528"/>
    </source>
</evidence>
<dbReference type="KEGG" id="palb:EJC50_01750"/>
<evidence type="ECO:0008006" key="4">
    <source>
        <dbReference type="Google" id="ProtNLM"/>
    </source>
</evidence>
<name>A0A3Q8X1T8_9BACL</name>
<reference evidence="3" key="1">
    <citation type="submission" date="2018-12" db="EMBL/GenBank/DDBJ databases">
        <title>Genome sequence of Peanibacillus sp.</title>
        <authorList>
            <person name="Subramani G."/>
            <person name="Srinivasan S."/>
            <person name="Kim M.K."/>
        </authorList>
    </citation>
    <scope>NUCLEOTIDE SEQUENCE [LARGE SCALE GENOMIC DNA]</scope>
    <source>
        <strain evidence="3">18JY67-1</strain>
    </source>
</reference>